<dbReference type="InterPro" id="IPR000160">
    <property type="entry name" value="GGDEF_dom"/>
</dbReference>
<dbReference type="PROSITE" id="PS50887">
    <property type="entry name" value="GGDEF"/>
    <property type="match status" value="1"/>
</dbReference>
<evidence type="ECO:0000313" key="4">
    <source>
        <dbReference type="Proteomes" id="UP000265715"/>
    </source>
</evidence>
<feature type="transmembrane region" description="Helical" evidence="1">
    <location>
        <begin position="15"/>
        <end position="32"/>
    </location>
</feature>
<name>A0A399ER20_9DEIN</name>
<protein>
    <submittedName>
        <fullName evidence="3">Diguanylate cyclase DosC</fullName>
        <ecNumber evidence="3">2.7.7.65</ecNumber>
    </submittedName>
</protein>
<keyword evidence="4" id="KW-1185">Reference proteome</keyword>
<keyword evidence="3" id="KW-0548">Nucleotidyltransferase</keyword>
<dbReference type="EMBL" id="QXDL01000039">
    <property type="protein sequence ID" value="RIH87084.1"/>
    <property type="molecule type" value="Genomic_DNA"/>
</dbReference>
<dbReference type="GO" id="GO:0052621">
    <property type="term" value="F:diguanylate cyclase activity"/>
    <property type="evidence" value="ECO:0007669"/>
    <property type="project" value="UniProtKB-EC"/>
</dbReference>
<keyword evidence="3" id="KW-0808">Transferase</keyword>
<dbReference type="SUPFAM" id="SSF55073">
    <property type="entry name" value="Nucleotide cyclase"/>
    <property type="match status" value="1"/>
</dbReference>
<feature type="transmembrane region" description="Helical" evidence="1">
    <location>
        <begin position="113"/>
        <end position="133"/>
    </location>
</feature>
<gene>
    <name evidence="3" type="primary">dosC_2</name>
    <name evidence="3" type="ORF">Mterra_01266</name>
</gene>
<dbReference type="InterPro" id="IPR043128">
    <property type="entry name" value="Rev_trsase/Diguanyl_cyclase"/>
</dbReference>
<dbReference type="PANTHER" id="PTHR45138:SF6">
    <property type="entry name" value="DIGUANYLATE CYCLASE DGCN"/>
    <property type="match status" value="1"/>
</dbReference>
<dbReference type="OrthoDB" id="9804955at2"/>
<feature type="domain" description="GGDEF" evidence="2">
    <location>
        <begin position="194"/>
        <end position="315"/>
    </location>
</feature>
<organism evidence="3 4">
    <name type="scientific">Calidithermus terrae</name>
    <dbReference type="NCBI Taxonomy" id="1408545"/>
    <lineage>
        <taxon>Bacteria</taxon>
        <taxon>Thermotogati</taxon>
        <taxon>Deinococcota</taxon>
        <taxon>Deinococci</taxon>
        <taxon>Thermales</taxon>
        <taxon>Thermaceae</taxon>
        <taxon>Calidithermus</taxon>
    </lineage>
</organism>
<dbReference type="EC" id="2.7.7.65" evidence="3"/>
<evidence type="ECO:0000256" key="1">
    <source>
        <dbReference type="SAM" id="Phobius"/>
    </source>
</evidence>
<dbReference type="Pfam" id="PF00990">
    <property type="entry name" value="GGDEF"/>
    <property type="match status" value="1"/>
</dbReference>
<dbReference type="RefSeq" id="WP_119314430.1">
    <property type="nucleotide sequence ID" value="NZ_QXDL01000039.1"/>
</dbReference>
<evidence type="ECO:0000259" key="2">
    <source>
        <dbReference type="PROSITE" id="PS50887"/>
    </source>
</evidence>
<dbReference type="GO" id="GO:1902201">
    <property type="term" value="P:negative regulation of bacterial-type flagellum-dependent cell motility"/>
    <property type="evidence" value="ECO:0007669"/>
    <property type="project" value="TreeGrafter"/>
</dbReference>
<keyword evidence="1" id="KW-0812">Transmembrane</keyword>
<feature type="transmembrane region" description="Helical" evidence="1">
    <location>
        <begin position="139"/>
        <end position="157"/>
    </location>
</feature>
<dbReference type="GO" id="GO:0005886">
    <property type="term" value="C:plasma membrane"/>
    <property type="evidence" value="ECO:0007669"/>
    <property type="project" value="TreeGrafter"/>
</dbReference>
<evidence type="ECO:0000313" key="3">
    <source>
        <dbReference type="EMBL" id="RIH87084.1"/>
    </source>
</evidence>
<dbReference type="NCBIfam" id="TIGR00254">
    <property type="entry name" value="GGDEF"/>
    <property type="match status" value="1"/>
</dbReference>
<sequence length="315" mass="34015">MPGGFASWQEVRQSLLLRVALGISLLVIYAAEPFGFNHALMWGVFAVIAVQVVITALGIPRRWPGLPGFNFYVNRLTIVLLLGASGGGSSPFVAVSYMSLVAALIWYNSPRDVLVLVGSHWLALFAGAALAGAAGAAPTWSYCLLHAIGLAVIAYTLSKPLSQLNRHAATDPLTKALNRRGGLEVLETWVAQRQPFALVFIDLKQFKAINDTYGHSVGDEVLVWVVEVCRSNQRSGDLVIRYGGDEFVLAVIGKPGPLVQRLERRLDAGLQTTAGHVSVRANLGVANFPKDGHHLEQLLHLADRHMYAHKGAVTA</sequence>
<dbReference type="Proteomes" id="UP000265715">
    <property type="component" value="Unassembled WGS sequence"/>
</dbReference>
<keyword evidence="1" id="KW-0472">Membrane</keyword>
<comment type="caution">
    <text evidence="3">The sequence shown here is derived from an EMBL/GenBank/DDBJ whole genome shotgun (WGS) entry which is preliminary data.</text>
</comment>
<keyword evidence="1" id="KW-1133">Transmembrane helix</keyword>
<dbReference type="SMART" id="SM00267">
    <property type="entry name" value="GGDEF"/>
    <property type="match status" value="1"/>
</dbReference>
<dbReference type="GO" id="GO:0043709">
    <property type="term" value="P:cell adhesion involved in single-species biofilm formation"/>
    <property type="evidence" value="ECO:0007669"/>
    <property type="project" value="TreeGrafter"/>
</dbReference>
<dbReference type="AlphaFoldDB" id="A0A399ER20"/>
<accession>A0A399ER20</accession>
<reference evidence="3 4" key="1">
    <citation type="submission" date="2018-08" db="EMBL/GenBank/DDBJ databases">
        <title>Meiothermus terrae DSM 26712 genome sequencing project.</title>
        <authorList>
            <person name="Da Costa M.S."/>
            <person name="Albuquerque L."/>
            <person name="Raposo P."/>
            <person name="Froufe H.J.C."/>
            <person name="Barroso C.S."/>
            <person name="Egas C."/>
        </authorList>
    </citation>
    <scope>NUCLEOTIDE SEQUENCE [LARGE SCALE GENOMIC DNA]</scope>
    <source>
        <strain evidence="3 4">DSM 26712</strain>
    </source>
</reference>
<feature type="transmembrane region" description="Helical" evidence="1">
    <location>
        <begin position="79"/>
        <end position="106"/>
    </location>
</feature>
<dbReference type="InterPro" id="IPR050469">
    <property type="entry name" value="Diguanylate_Cyclase"/>
</dbReference>
<dbReference type="PANTHER" id="PTHR45138">
    <property type="entry name" value="REGULATORY COMPONENTS OF SENSORY TRANSDUCTION SYSTEM"/>
    <property type="match status" value="1"/>
</dbReference>
<feature type="transmembrane region" description="Helical" evidence="1">
    <location>
        <begin position="39"/>
        <end position="59"/>
    </location>
</feature>
<dbReference type="CDD" id="cd01949">
    <property type="entry name" value="GGDEF"/>
    <property type="match status" value="1"/>
</dbReference>
<dbReference type="InterPro" id="IPR029787">
    <property type="entry name" value="Nucleotide_cyclase"/>
</dbReference>
<proteinExistence type="predicted"/>
<dbReference type="Gene3D" id="3.30.70.270">
    <property type="match status" value="1"/>
</dbReference>